<feature type="region of interest" description="Disordered" evidence="3">
    <location>
        <begin position="481"/>
        <end position="540"/>
    </location>
</feature>
<dbReference type="Proteomes" id="UP000317691">
    <property type="component" value="Unassembled WGS sequence"/>
</dbReference>
<dbReference type="GO" id="GO:0016020">
    <property type="term" value="C:membrane"/>
    <property type="evidence" value="ECO:0007669"/>
    <property type="project" value="UniProtKB-UniRule"/>
</dbReference>
<dbReference type="GO" id="GO:0005509">
    <property type="term" value="F:calcium ion binding"/>
    <property type="evidence" value="ECO:0007669"/>
    <property type="project" value="InterPro"/>
</dbReference>
<feature type="domain" description="OmpA-like" evidence="5">
    <location>
        <begin position="348"/>
        <end position="465"/>
    </location>
</feature>
<protein>
    <recommendedName>
        <fullName evidence="5">OmpA-like domain-containing protein</fullName>
    </recommendedName>
</protein>
<organism evidence="6 7">
    <name type="scientific">Eiseniibacteriota bacterium</name>
    <dbReference type="NCBI Taxonomy" id="2212470"/>
    <lineage>
        <taxon>Bacteria</taxon>
        <taxon>Candidatus Eiseniibacteriota</taxon>
    </lineage>
</organism>
<dbReference type="Pfam" id="PF00691">
    <property type="entry name" value="OmpA"/>
    <property type="match status" value="1"/>
</dbReference>
<proteinExistence type="predicted"/>
<accession>A0A538TI43</accession>
<dbReference type="GO" id="GO:0007155">
    <property type="term" value="P:cell adhesion"/>
    <property type="evidence" value="ECO:0007669"/>
    <property type="project" value="InterPro"/>
</dbReference>
<dbReference type="EMBL" id="VBOZ01000032">
    <property type="protein sequence ID" value="TMQ63297.1"/>
    <property type="molecule type" value="Genomic_DNA"/>
</dbReference>
<dbReference type="PROSITE" id="PS51123">
    <property type="entry name" value="OMPA_2"/>
    <property type="match status" value="1"/>
</dbReference>
<keyword evidence="2" id="KW-0472">Membrane</keyword>
<dbReference type="AlphaFoldDB" id="A0A538TI43"/>
<feature type="compositionally biased region" description="Basic and acidic residues" evidence="3">
    <location>
        <begin position="186"/>
        <end position="203"/>
    </location>
</feature>
<feature type="compositionally biased region" description="Low complexity" evidence="3">
    <location>
        <begin position="531"/>
        <end position="540"/>
    </location>
</feature>
<dbReference type="InterPro" id="IPR050330">
    <property type="entry name" value="Bact_OuterMem_StrucFunc"/>
</dbReference>
<dbReference type="InterPro" id="IPR036737">
    <property type="entry name" value="OmpA-like_sf"/>
</dbReference>
<dbReference type="Gene3D" id="3.30.1330.60">
    <property type="entry name" value="OmpA-like domain"/>
    <property type="match status" value="1"/>
</dbReference>
<evidence type="ECO:0000313" key="6">
    <source>
        <dbReference type="EMBL" id="TMQ63297.1"/>
    </source>
</evidence>
<dbReference type="SUPFAM" id="SSF56925">
    <property type="entry name" value="OMPA-like"/>
    <property type="match status" value="1"/>
</dbReference>
<dbReference type="Pfam" id="PF13505">
    <property type="entry name" value="OMP_b-brl"/>
    <property type="match status" value="1"/>
</dbReference>
<evidence type="ECO:0000256" key="3">
    <source>
        <dbReference type="SAM" id="MobiDB-lite"/>
    </source>
</evidence>
<dbReference type="InterPro" id="IPR011250">
    <property type="entry name" value="OMP/PagP_B-barrel"/>
</dbReference>
<dbReference type="InterPro" id="IPR027385">
    <property type="entry name" value="Beta-barrel_OMP"/>
</dbReference>
<dbReference type="InterPro" id="IPR028974">
    <property type="entry name" value="TSP_type-3_rpt"/>
</dbReference>
<dbReference type="PANTHER" id="PTHR30329">
    <property type="entry name" value="STATOR ELEMENT OF FLAGELLAR MOTOR COMPLEX"/>
    <property type="match status" value="1"/>
</dbReference>
<dbReference type="Pfam" id="PF02412">
    <property type="entry name" value="TSP_3"/>
    <property type="match status" value="1"/>
</dbReference>
<dbReference type="InterPro" id="IPR006665">
    <property type="entry name" value="OmpA-like"/>
</dbReference>
<dbReference type="Gene3D" id="2.40.160.20">
    <property type="match status" value="1"/>
</dbReference>
<dbReference type="PANTHER" id="PTHR30329:SF21">
    <property type="entry name" value="LIPOPROTEIN YIAD-RELATED"/>
    <property type="match status" value="1"/>
</dbReference>
<evidence type="ECO:0000256" key="2">
    <source>
        <dbReference type="PROSITE-ProRule" id="PRU00473"/>
    </source>
</evidence>
<evidence type="ECO:0000256" key="4">
    <source>
        <dbReference type="SAM" id="SignalP"/>
    </source>
</evidence>
<name>A0A538TI43_UNCEI</name>
<comment type="caution">
    <text evidence="6">The sequence shown here is derived from an EMBL/GenBank/DDBJ whole genome shotgun (WGS) entry which is preliminary data.</text>
</comment>
<feature type="chain" id="PRO_5021737427" description="OmpA-like domain-containing protein" evidence="4">
    <location>
        <begin position="29"/>
        <end position="540"/>
    </location>
</feature>
<feature type="compositionally biased region" description="Basic and acidic residues" evidence="3">
    <location>
        <begin position="218"/>
        <end position="232"/>
    </location>
</feature>
<reference evidence="6 7" key="1">
    <citation type="journal article" date="2019" name="Nat. Microbiol.">
        <title>Mediterranean grassland soil C-N compound turnover is dependent on rainfall and depth, and is mediated by genomically divergent microorganisms.</title>
        <authorList>
            <person name="Diamond S."/>
            <person name="Andeer P.F."/>
            <person name="Li Z."/>
            <person name="Crits-Christoph A."/>
            <person name="Burstein D."/>
            <person name="Anantharaman K."/>
            <person name="Lane K.R."/>
            <person name="Thomas B.C."/>
            <person name="Pan C."/>
            <person name="Northen T.R."/>
            <person name="Banfield J.F."/>
        </authorList>
    </citation>
    <scope>NUCLEOTIDE SEQUENCE [LARGE SCALE GENOMIC DNA]</scope>
    <source>
        <strain evidence="6">WS_9</strain>
    </source>
</reference>
<gene>
    <name evidence="6" type="ORF">E6K79_10365</name>
</gene>
<evidence type="ECO:0000256" key="1">
    <source>
        <dbReference type="ARBA" id="ARBA00022729"/>
    </source>
</evidence>
<feature type="signal peptide" evidence="4">
    <location>
        <begin position="1"/>
        <end position="28"/>
    </location>
</feature>
<evidence type="ECO:0000313" key="7">
    <source>
        <dbReference type="Proteomes" id="UP000317691"/>
    </source>
</evidence>
<keyword evidence="1 4" id="KW-0732">Signal</keyword>
<dbReference type="SUPFAM" id="SSF103088">
    <property type="entry name" value="OmpA-like"/>
    <property type="match status" value="1"/>
</dbReference>
<dbReference type="SUPFAM" id="SSF103647">
    <property type="entry name" value="TSP type-3 repeat"/>
    <property type="match status" value="2"/>
</dbReference>
<dbReference type="CDD" id="cd07185">
    <property type="entry name" value="OmpA_C-like"/>
    <property type="match status" value="1"/>
</dbReference>
<dbReference type="InterPro" id="IPR003367">
    <property type="entry name" value="Thrombospondin_3-like_rpt"/>
</dbReference>
<sequence>MASPLSRALRVPALVILALSTIAQGARAVEERAWISLGAGGVFYDAEQGLKDNFGYGGRAAFFLNRWVGVEGVGFYSKPNLETAVGDATFTHFGGGLILTPDRYRWTLPYIYGGFGSAKLDLGAAAKTNSAYHVGMGVVARFGERLGFRVDGRDISFRETGGAGRDTRVNDLIVSGSVTAFWAGRARDTDRDGVPDKRDKSPDTPRGAVVDAAGTPLDTDKDGIYDGLDKEPNTPPGAKVDETGVAIDSDKDGVPDGIDQCDSTMTGVVVDAKGCGVDSDGDKVFDGLDKCPNTPAGAIVDAAGCPLDADGDGIPDGIDTCPNTPAGAAVNTCGCPILHSPYERALLEDWMIRLTGLEFPPDSAVLQPQAIARLDSVGTVLAQWPMIKVEIGLHVDDVPEPGFRIPLSQMRARATLQYLFKTFPMLSSKNFWITGYGDTDPLVPNTSTANRRINSRVEFRVMNMNVLYQEKVRREACGTTAAQPAPGLEPKSPPAPEGQTPAPPENQTPPAPEGKAPPAPEGKSPPPPEGQAPGAPAEKK</sequence>
<feature type="region of interest" description="Disordered" evidence="3">
    <location>
        <begin position="186"/>
        <end position="254"/>
    </location>
</feature>
<feature type="compositionally biased region" description="Pro residues" evidence="3">
    <location>
        <begin position="491"/>
        <end position="530"/>
    </location>
</feature>
<dbReference type="Gene3D" id="4.10.1080.10">
    <property type="entry name" value="TSP type-3 repeat"/>
    <property type="match status" value="1"/>
</dbReference>
<evidence type="ECO:0000259" key="5">
    <source>
        <dbReference type="PROSITE" id="PS51123"/>
    </source>
</evidence>